<dbReference type="EMBL" id="UGHS01000004">
    <property type="protein sequence ID" value="STO93516.1"/>
    <property type="molecule type" value="Genomic_DNA"/>
</dbReference>
<dbReference type="SUPFAM" id="SSF46565">
    <property type="entry name" value="Chaperone J-domain"/>
    <property type="match status" value="1"/>
</dbReference>
<keyword evidence="2" id="KW-1133">Transmembrane helix</keyword>
<dbReference type="InterPro" id="IPR036869">
    <property type="entry name" value="J_dom_sf"/>
</dbReference>
<gene>
    <name evidence="3" type="ORF">NCTC13335_01396</name>
</gene>
<keyword evidence="2" id="KW-0472">Membrane</keyword>
<dbReference type="Proteomes" id="UP000255264">
    <property type="component" value="Unassembled WGS sequence"/>
</dbReference>
<feature type="transmembrane region" description="Helical" evidence="2">
    <location>
        <begin position="306"/>
        <end position="324"/>
    </location>
</feature>
<organism evidence="3 4">
    <name type="scientific">Haemophilus pittmaniae</name>
    <dbReference type="NCBI Taxonomy" id="249188"/>
    <lineage>
        <taxon>Bacteria</taxon>
        <taxon>Pseudomonadati</taxon>
        <taxon>Pseudomonadota</taxon>
        <taxon>Gammaproteobacteria</taxon>
        <taxon>Pasteurellales</taxon>
        <taxon>Pasteurellaceae</taxon>
        <taxon>Haemophilus</taxon>
    </lineage>
</organism>
<feature type="transmembrane region" description="Helical" evidence="2">
    <location>
        <begin position="424"/>
        <end position="450"/>
    </location>
</feature>
<keyword evidence="1" id="KW-0143">Chaperone</keyword>
<keyword evidence="4" id="KW-1185">Reference proteome</keyword>
<evidence type="ECO:0008006" key="5">
    <source>
        <dbReference type="Google" id="ProtNLM"/>
    </source>
</evidence>
<feature type="transmembrane region" description="Helical" evidence="2">
    <location>
        <begin position="462"/>
        <end position="490"/>
    </location>
</feature>
<evidence type="ECO:0000256" key="1">
    <source>
        <dbReference type="ARBA" id="ARBA00023186"/>
    </source>
</evidence>
<feature type="transmembrane region" description="Helical" evidence="2">
    <location>
        <begin position="381"/>
        <end position="404"/>
    </location>
</feature>
<dbReference type="AlphaFoldDB" id="A0A377IZ10"/>
<proteinExistence type="predicted"/>
<feature type="transmembrane region" description="Helical" evidence="2">
    <location>
        <begin position="559"/>
        <end position="578"/>
    </location>
</feature>
<feature type="transmembrane region" description="Helical" evidence="2">
    <location>
        <begin position="584"/>
        <end position="604"/>
    </location>
</feature>
<sequence length="614" mass="70653">MAHCWKILGIKATGDEKAIRRAYAKKLKVTRPDEDPAGYQALRAAFDEALVNAAYQREFAEQAAANRAASLLANEADVAHSSTASDDENALQSLEFEPLFANESASLTDCEQSTTDFNLSETTAAETEPDSAPEEISFVYQEAKQSYDTEDEEADYAEAPEAPELYLVDTLLMEIDEVFETEGEIGILHNWANWQTRIESLPFDESPIFSRALLQRFFAYPVENNYLIQLWANYFQWHKDYMIADQLSAEAFNLLQEKTERAEREVAWAPIPSYLKSISPNLIKTGSNKQTDSFYYAMLTRIGNRFNVVLSVIYAFLAWVYLVYQRTALSHLGMERQVPNSNNIFYVARILRYAWRGLLLFSFTHIIFGQEYYRGDIAAPLVIFLLLTGILFIVLNLLLLLYKFEFCGKILYTGQERYEFFRMFVLPAVGCILSVDYQWCGIAIICLSFIPAYLERDSIRYFWSVALSTVGLIYLQIEIRYLILVIVYWINLNSYFTIFKPQSYANIKDILSYPFLKQNINSDLLCYPFMLVLALLLWFVFLPSLAAEHIAKVKTFGGLIEFGVLSFIITLFLELNYLPNAIYYFYPICLVIYLIHGGIMKFVMKQLRVSNLNT</sequence>
<evidence type="ECO:0000313" key="3">
    <source>
        <dbReference type="EMBL" id="STO93516.1"/>
    </source>
</evidence>
<feature type="transmembrane region" description="Helical" evidence="2">
    <location>
        <begin position="344"/>
        <end position="369"/>
    </location>
</feature>
<dbReference type="OrthoDB" id="5524449at2"/>
<name>A0A377IZ10_9PAST</name>
<dbReference type="RefSeq" id="WP_115003224.1">
    <property type="nucleotide sequence ID" value="NZ_UGHS01000004.1"/>
</dbReference>
<keyword evidence="2" id="KW-0812">Transmembrane</keyword>
<evidence type="ECO:0000256" key="2">
    <source>
        <dbReference type="SAM" id="Phobius"/>
    </source>
</evidence>
<accession>A0A377IZ10</accession>
<reference evidence="3 4" key="1">
    <citation type="submission" date="2018-06" db="EMBL/GenBank/DDBJ databases">
        <authorList>
            <consortium name="Pathogen Informatics"/>
            <person name="Doyle S."/>
        </authorList>
    </citation>
    <scope>NUCLEOTIDE SEQUENCE [LARGE SCALE GENOMIC DNA]</scope>
    <source>
        <strain evidence="3 4">NCTC13335</strain>
    </source>
</reference>
<evidence type="ECO:0000313" key="4">
    <source>
        <dbReference type="Proteomes" id="UP000255264"/>
    </source>
</evidence>
<feature type="transmembrane region" description="Helical" evidence="2">
    <location>
        <begin position="527"/>
        <end position="547"/>
    </location>
</feature>
<protein>
    <recommendedName>
        <fullName evidence="5">Molecular chaperone DnaJ</fullName>
    </recommendedName>
</protein>